<gene>
    <name evidence="10" type="ORF">GOMPHAMPRED_002154</name>
</gene>
<feature type="transmembrane region" description="Helical" evidence="8">
    <location>
        <begin position="290"/>
        <end position="310"/>
    </location>
</feature>
<evidence type="ECO:0000256" key="3">
    <source>
        <dbReference type="ARBA" id="ARBA00022692"/>
    </source>
</evidence>
<dbReference type="EMBL" id="CAJPDQ010000016">
    <property type="protein sequence ID" value="CAF9920852.1"/>
    <property type="molecule type" value="Genomic_DNA"/>
</dbReference>
<evidence type="ECO:0000256" key="2">
    <source>
        <dbReference type="ARBA" id="ARBA00022448"/>
    </source>
</evidence>
<organism evidence="10 11">
    <name type="scientific">Gomphillus americanus</name>
    <dbReference type="NCBI Taxonomy" id="1940652"/>
    <lineage>
        <taxon>Eukaryota</taxon>
        <taxon>Fungi</taxon>
        <taxon>Dikarya</taxon>
        <taxon>Ascomycota</taxon>
        <taxon>Pezizomycotina</taxon>
        <taxon>Lecanoromycetes</taxon>
        <taxon>OSLEUM clade</taxon>
        <taxon>Ostropomycetidae</taxon>
        <taxon>Ostropales</taxon>
        <taxon>Graphidaceae</taxon>
        <taxon>Gomphilloideae</taxon>
        <taxon>Gomphillus</taxon>
    </lineage>
</organism>
<evidence type="ECO:0000256" key="7">
    <source>
        <dbReference type="SAM" id="MobiDB-lite"/>
    </source>
</evidence>
<feature type="transmembrane region" description="Helical" evidence="8">
    <location>
        <begin position="195"/>
        <end position="216"/>
    </location>
</feature>
<feature type="transmembrane region" description="Helical" evidence="8">
    <location>
        <begin position="347"/>
        <end position="367"/>
    </location>
</feature>
<sequence length="562" mass="61840">MAHIPEKIESYNTTSGVSNGEGENGKSHVSTTDLDTALIKAEIYGHTQRGLKSRHIQLIALGGAIGTGLFVGSGTILSTVGPAPLFMAYVIMSMLIWCIMNSLAEMTVYLPMPGVSVPYYVNRFFEPSLAFAAGWNYWYTYSILIAAEISASATVIQYWIPEERVPVAVWITIILVVIVVLNVFVVSIYGEAEFWFATIKLMTLFGLIIVGIVIFFGGGPNHTRLGFYYWQNPGAFVSYKAPGDTGKFLGFWYAFIHSGFAFITSPELVTITAGESEAPRRNIPRAASRFIYRLAFFYCLGSLVITILVASDDPNLVQAVTAGVQNAGASPFVLGIQNAGIPVLNHIINAAIVTSAASAANSILYAASRNLYSLSVTGHAPAIFQTCNKQGVPWVAVAASTALGCLAYLSVSNGSTVAFNWFLNLTTVSGFIAWVVVLMTYLRFREALIFNGMWDSRPYKTRFQPYTSWIVLFLLVLLSLTSGFQVFFPGSFTASTFLAAYITIPAFLMLYLGHKIWLRGPWVRPVSEIDVLTGKAEADELERLEMRRDPRNLWEKIWFSLV</sequence>
<dbReference type="GO" id="GO:0015171">
    <property type="term" value="F:amino acid transmembrane transporter activity"/>
    <property type="evidence" value="ECO:0007669"/>
    <property type="project" value="TreeGrafter"/>
</dbReference>
<name>A0A8H3FDV1_9LECA</name>
<evidence type="ECO:0000256" key="4">
    <source>
        <dbReference type="ARBA" id="ARBA00022970"/>
    </source>
</evidence>
<dbReference type="Pfam" id="PF00324">
    <property type="entry name" value="AA_permease"/>
    <property type="match status" value="1"/>
</dbReference>
<feature type="region of interest" description="Disordered" evidence="7">
    <location>
        <begin position="1"/>
        <end position="29"/>
    </location>
</feature>
<keyword evidence="4" id="KW-0029">Amino-acid transport</keyword>
<dbReference type="Proteomes" id="UP000664169">
    <property type="component" value="Unassembled WGS sequence"/>
</dbReference>
<evidence type="ECO:0000256" key="5">
    <source>
        <dbReference type="ARBA" id="ARBA00022989"/>
    </source>
</evidence>
<dbReference type="PANTHER" id="PTHR43341">
    <property type="entry name" value="AMINO ACID PERMEASE"/>
    <property type="match status" value="1"/>
</dbReference>
<dbReference type="GO" id="GO:0016020">
    <property type="term" value="C:membrane"/>
    <property type="evidence" value="ECO:0007669"/>
    <property type="project" value="UniProtKB-SubCell"/>
</dbReference>
<dbReference type="AlphaFoldDB" id="A0A8H3FDV1"/>
<dbReference type="PIRSF" id="PIRSF006060">
    <property type="entry name" value="AA_transporter"/>
    <property type="match status" value="1"/>
</dbReference>
<dbReference type="PANTHER" id="PTHR43341:SF36">
    <property type="entry name" value="PROLINE-SPECIFIC PERMEASE"/>
    <property type="match status" value="1"/>
</dbReference>
<dbReference type="InterPro" id="IPR004841">
    <property type="entry name" value="AA-permease/SLC12A_dom"/>
</dbReference>
<feature type="transmembrane region" description="Helical" evidence="8">
    <location>
        <begin position="137"/>
        <end position="160"/>
    </location>
</feature>
<keyword evidence="6 8" id="KW-0472">Membrane</keyword>
<feature type="transmembrane region" description="Helical" evidence="8">
    <location>
        <begin position="83"/>
        <end position="100"/>
    </location>
</feature>
<dbReference type="InterPro" id="IPR050524">
    <property type="entry name" value="APC_YAT"/>
</dbReference>
<keyword evidence="2" id="KW-0813">Transport</keyword>
<protein>
    <recommendedName>
        <fullName evidence="9">Amino acid permease/ SLC12A domain-containing protein</fullName>
    </recommendedName>
</protein>
<accession>A0A8H3FDV1</accession>
<feature type="transmembrane region" description="Helical" evidence="8">
    <location>
        <begin position="167"/>
        <end position="189"/>
    </location>
</feature>
<feature type="domain" description="Amino acid permease/ SLC12A" evidence="9">
    <location>
        <begin position="55"/>
        <end position="519"/>
    </location>
</feature>
<feature type="transmembrane region" description="Helical" evidence="8">
    <location>
        <begin position="391"/>
        <end position="409"/>
    </location>
</feature>
<keyword evidence="5 8" id="KW-1133">Transmembrane helix</keyword>
<feature type="transmembrane region" description="Helical" evidence="8">
    <location>
        <begin position="463"/>
        <end position="488"/>
    </location>
</feature>
<evidence type="ECO:0000259" key="9">
    <source>
        <dbReference type="Pfam" id="PF00324"/>
    </source>
</evidence>
<feature type="transmembrane region" description="Helical" evidence="8">
    <location>
        <begin position="494"/>
        <end position="512"/>
    </location>
</feature>
<feature type="transmembrane region" description="Helical" evidence="8">
    <location>
        <begin position="421"/>
        <end position="442"/>
    </location>
</feature>
<dbReference type="Gene3D" id="1.20.1740.10">
    <property type="entry name" value="Amino acid/polyamine transporter I"/>
    <property type="match status" value="1"/>
</dbReference>
<evidence type="ECO:0000256" key="6">
    <source>
        <dbReference type="ARBA" id="ARBA00023136"/>
    </source>
</evidence>
<keyword evidence="11" id="KW-1185">Reference proteome</keyword>
<comment type="subcellular location">
    <subcellularLocation>
        <location evidence="1">Membrane</location>
        <topology evidence="1">Multi-pass membrane protein</topology>
    </subcellularLocation>
</comment>
<evidence type="ECO:0000256" key="8">
    <source>
        <dbReference type="SAM" id="Phobius"/>
    </source>
</evidence>
<evidence type="ECO:0000313" key="11">
    <source>
        <dbReference type="Proteomes" id="UP000664169"/>
    </source>
</evidence>
<dbReference type="FunFam" id="1.20.1740.10:FF:000006">
    <property type="entry name" value="General amino acid permease"/>
    <property type="match status" value="1"/>
</dbReference>
<dbReference type="OrthoDB" id="3900342at2759"/>
<feature type="transmembrane region" description="Helical" evidence="8">
    <location>
        <begin position="58"/>
        <end position="77"/>
    </location>
</feature>
<evidence type="ECO:0000313" key="10">
    <source>
        <dbReference type="EMBL" id="CAF9920852.1"/>
    </source>
</evidence>
<comment type="caution">
    <text evidence="10">The sequence shown here is derived from an EMBL/GenBank/DDBJ whole genome shotgun (WGS) entry which is preliminary data.</text>
</comment>
<proteinExistence type="predicted"/>
<keyword evidence="3 8" id="KW-0812">Transmembrane</keyword>
<reference evidence="10" key="1">
    <citation type="submission" date="2021-03" db="EMBL/GenBank/DDBJ databases">
        <authorList>
            <person name="Tagirdzhanova G."/>
        </authorList>
    </citation>
    <scope>NUCLEOTIDE SEQUENCE</scope>
</reference>
<evidence type="ECO:0000256" key="1">
    <source>
        <dbReference type="ARBA" id="ARBA00004141"/>
    </source>
</evidence>